<dbReference type="Gene3D" id="3.40.50.720">
    <property type="entry name" value="NAD(P)-binding Rossmann-like Domain"/>
    <property type="match status" value="1"/>
</dbReference>
<name>A0A5C4NGV7_9RHOB</name>
<evidence type="ECO:0000313" key="4">
    <source>
        <dbReference type="EMBL" id="TNC73312.1"/>
    </source>
</evidence>
<dbReference type="EMBL" id="VDFV01000004">
    <property type="protein sequence ID" value="TNC73312.1"/>
    <property type="molecule type" value="Genomic_DNA"/>
</dbReference>
<dbReference type="PANTHER" id="PTHR48075">
    <property type="entry name" value="3-HYDROXYACYL-COA DEHYDROGENASE FAMILY PROTEIN"/>
    <property type="match status" value="1"/>
</dbReference>
<dbReference type="AlphaFoldDB" id="A0A5C4NGV7"/>
<dbReference type="RefSeq" id="WP_139080635.1">
    <property type="nucleotide sequence ID" value="NZ_VDFV01000004.1"/>
</dbReference>
<dbReference type="InterPro" id="IPR006108">
    <property type="entry name" value="3HC_DH_C"/>
</dbReference>
<keyword evidence="1" id="KW-0560">Oxidoreductase</keyword>
<dbReference type="GO" id="GO:0006635">
    <property type="term" value="P:fatty acid beta-oxidation"/>
    <property type="evidence" value="ECO:0007669"/>
    <property type="project" value="TreeGrafter"/>
</dbReference>
<evidence type="ECO:0000256" key="1">
    <source>
        <dbReference type="ARBA" id="ARBA00023002"/>
    </source>
</evidence>
<gene>
    <name evidence="4" type="ORF">FHG71_05560</name>
</gene>
<accession>A0A5C4NGV7</accession>
<proteinExistence type="predicted"/>
<dbReference type="Pfam" id="PF02737">
    <property type="entry name" value="3HCDH_N"/>
    <property type="match status" value="1"/>
</dbReference>
<dbReference type="OrthoDB" id="9771883at2"/>
<evidence type="ECO:0000259" key="2">
    <source>
        <dbReference type="Pfam" id="PF00725"/>
    </source>
</evidence>
<organism evidence="4 5">
    <name type="scientific">Rubellimicrobium roseum</name>
    <dbReference type="NCBI Taxonomy" id="687525"/>
    <lineage>
        <taxon>Bacteria</taxon>
        <taxon>Pseudomonadati</taxon>
        <taxon>Pseudomonadota</taxon>
        <taxon>Alphaproteobacteria</taxon>
        <taxon>Rhodobacterales</taxon>
        <taxon>Roseobacteraceae</taxon>
        <taxon>Rubellimicrobium</taxon>
    </lineage>
</organism>
<feature type="domain" description="3-hydroxyacyl-CoA dehydrogenase C-terminal" evidence="2">
    <location>
        <begin position="177"/>
        <end position="270"/>
    </location>
</feature>
<dbReference type="InterPro" id="IPR036291">
    <property type="entry name" value="NAD(P)-bd_dom_sf"/>
</dbReference>
<dbReference type="InterPro" id="IPR006180">
    <property type="entry name" value="3-OHacyl-CoA_DH_CS"/>
</dbReference>
<dbReference type="PANTHER" id="PTHR48075:SF5">
    <property type="entry name" value="3-HYDROXYBUTYRYL-COA DEHYDROGENASE"/>
    <property type="match status" value="1"/>
</dbReference>
<dbReference type="PROSITE" id="PS00067">
    <property type="entry name" value="3HCDH"/>
    <property type="match status" value="1"/>
</dbReference>
<keyword evidence="5" id="KW-1185">Reference proteome</keyword>
<feature type="domain" description="3-hydroxyacyl-CoA dehydrogenase C-terminal" evidence="2">
    <location>
        <begin position="285"/>
        <end position="363"/>
    </location>
</feature>
<dbReference type="Proteomes" id="UP000305709">
    <property type="component" value="Unassembled WGS sequence"/>
</dbReference>
<dbReference type="Pfam" id="PF00725">
    <property type="entry name" value="3HCDH"/>
    <property type="match status" value="2"/>
</dbReference>
<protein>
    <submittedName>
        <fullName evidence="4">3-hydroxybutyryl-CoA dehydrogenase</fullName>
    </submittedName>
</protein>
<dbReference type="InterPro" id="IPR006176">
    <property type="entry name" value="3-OHacyl-CoA_DH_NAD-bd"/>
</dbReference>
<dbReference type="SUPFAM" id="SSF48179">
    <property type="entry name" value="6-phosphogluconate dehydrogenase C-terminal domain-like"/>
    <property type="match status" value="2"/>
</dbReference>
<evidence type="ECO:0000313" key="5">
    <source>
        <dbReference type="Proteomes" id="UP000305709"/>
    </source>
</evidence>
<dbReference type="SUPFAM" id="SSF51735">
    <property type="entry name" value="NAD(P)-binding Rossmann-fold domains"/>
    <property type="match status" value="1"/>
</dbReference>
<feature type="domain" description="3-hydroxyacyl-CoA dehydrogenase NAD binding" evidence="3">
    <location>
        <begin position="3"/>
        <end position="172"/>
    </location>
</feature>
<comment type="caution">
    <text evidence="4">The sequence shown here is derived from an EMBL/GenBank/DDBJ whole genome shotgun (WGS) entry which is preliminary data.</text>
</comment>
<dbReference type="InterPro" id="IPR008927">
    <property type="entry name" value="6-PGluconate_DH-like_C_sf"/>
</dbReference>
<dbReference type="Gene3D" id="1.10.1040.50">
    <property type="match status" value="1"/>
</dbReference>
<reference evidence="4 5" key="1">
    <citation type="submission" date="2019-06" db="EMBL/GenBank/DDBJ databases">
        <authorList>
            <person name="Jiang L."/>
        </authorList>
    </citation>
    <scope>NUCLEOTIDE SEQUENCE [LARGE SCALE GENOMIC DNA]</scope>
    <source>
        <strain evidence="4 5">YIM 48858</strain>
    </source>
</reference>
<evidence type="ECO:0000259" key="3">
    <source>
        <dbReference type="Pfam" id="PF02737"/>
    </source>
</evidence>
<sequence>MTTVGIVGLGVMGLGIAQVLAGAGFDVLATDARAEAREGAVERLRIQVARTGGDAEAVAARLSLVDGPEAMGAADLVIEAIAEDLPAKRALFATLEEAVAPGAVLATNTSSLAVGRIAAGLRHPGRVVGLHFFNPAPVQRLVELICHAGTSDDAAATARKLAEMAGQEVIEAPDRPGFIVNRCARPFYGEALALLEEGRGPAEIDAAMLAAGYRIGPLSLIDLIGADVNLAATRSVAEAMDGHPRYHVFATLERQVAAGALGRKAGRGFLFPERPGAPPPDSDTIAARIEAALVNEAGWLLSEGGVTAEAIDRATRLALNWPRGPFDILAARGGAAIRATLAALESRAPAHLRGRYAPAPVLEAT</sequence>
<dbReference type="GO" id="GO:0008691">
    <property type="term" value="F:3-hydroxybutyryl-CoA dehydrogenase activity"/>
    <property type="evidence" value="ECO:0007669"/>
    <property type="project" value="TreeGrafter"/>
</dbReference>
<dbReference type="GO" id="GO:0070403">
    <property type="term" value="F:NAD+ binding"/>
    <property type="evidence" value="ECO:0007669"/>
    <property type="project" value="InterPro"/>
</dbReference>